<reference evidence="6" key="1">
    <citation type="submission" date="2018-06" db="EMBL/GenBank/DDBJ databases">
        <authorList>
            <person name="Zhirakovskaya E."/>
        </authorList>
    </citation>
    <scope>NUCLEOTIDE SEQUENCE</scope>
</reference>
<evidence type="ECO:0000313" key="6">
    <source>
        <dbReference type="EMBL" id="VAX38862.1"/>
    </source>
</evidence>
<comment type="subcellular location">
    <subcellularLocation>
        <location evidence="1">Cell outer membrane</location>
    </subcellularLocation>
</comment>
<dbReference type="InterPro" id="IPR051906">
    <property type="entry name" value="TolC-like"/>
</dbReference>
<organism evidence="6">
    <name type="scientific">hydrothermal vent metagenome</name>
    <dbReference type="NCBI Taxonomy" id="652676"/>
    <lineage>
        <taxon>unclassified sequences</taxon>
        <taxon>metagenomes</taxon>
        <taxon>ecological metagenomes</taxon>
    </lineage>
</organism>
<dbReference type="Gene3D" id="1.20.1600.10">
    <property type="entry name" value="Outer membrane efflux proteins (OEP)"/>
    <property type="match status" value="1"/>
</dbReference>
<evidence type="ECO:0000256" key="4">
    <source>
        <dbReference type="ARBA" id="ARBA00023136"/>
    </source>
</evidence>
<dbReference type="GO" id="GO:0009279">
    <property type="term" value="C:cell outer membrane"/>
    <property type="evidence" value="ECO:0007669"/>
    <property type="project" value="UniProtKB-SubCell"/>
</dbReference>
<keyword evidence="4" id="KW-0472">Membrane</keyword>
<keyword evidence="3" id="KW-0812">Transmembrane</keyword>
<evidence type="ECO:0008006" key="7">
    <source>
        <dbReference type="Google" id="ProtNLM"/>
    </source>
</evidence>
<dbReference type="GO" id="GO:1990281">
    <property type="term" value="C:efflux pump complex"/>
    <property type="evidence" value="ECO:0007669"/>
    <property type="project" value="TreeGrafter"/>
</dbReference>
<evidence type="ECO:0000256" key="2">
    <source>
        <dbReference type="ARBA" id="ARBA00022452"/>
    </source>
</evidence>
<name>A0A3B1DDL2_9ZZZZ</name>
<keyword evidence="2" id="KW-1134">Transmembrane beta strand</keyword>
<dbReference type="SUPFAM" id="SSF56954">
    <property type="entry name" value="Outer membrane efflux proteins (OEP)"/>
    <property type="match status" value="1"/>
</dbReference>
<gene>
    <name evidence="6" type="ORF">MNBD_PLANCTO02-215</name>
</gene>
<dbReference type="PANTHER" id="PTHR30026">
    <property type="entry name" value="OUTER MEMBRANE PROTEIN TOLC"/>
    <property type="match status" value="1"/>
</dbReference>
<evidence type="ECO:0000256" key="5">
    <source>
        <dbReference type="ARBA" id="ARBA00023237"/>
    </source>
</evidence>
<dbReference type="GO" id="GO:0015288">
    <property type="term" value="F:porin activity"/>
    <property type="evidence" value="ECO:0007669"/>
    <property type="project" value="TreeGrafter"/>
</dbReference>
<dbReference type="PANTHER" id="PTHR30026:SF23">
    <property type="entry name" value="TO APRF-PUTATIVE OUTER MEMBRANE EFFLUX PROTEIN OR SECRETED ALKALINE PHOSPHATASE-RELATED"/>
    <property type="match status" value="1"/>
</dbReference>
<dbReference type="GO" id="GO:0015562">
    <property type="term" value="F:efflux transmembrane transporter activity"/>
    <property type="evidence" value="ECO:0007669"/>
    <property type="project" value="InterPro"/>
</dbReference>
<proteinExistence type="predicted"/>
<dbReference type="EMBL" id="UOGL01000267">
    <property type="protein sequence ID" value="VAX38862.1"/>
    <property type="molecule type" value="Genomic_DNA"/>
</dbReference>
<keyword evidence="5" id="KW-0998">Cell outer membrane</keyword>
<sequence length="694" mass="77290">MSQYFKQFLLCLMIPITLVGCWTSHDKLQYLGEASLNYYKDHVSEINYPVEEEPLSENVSFHTNPHQLGDRQKDEVWDLSLVEAVQLAISNNPIIRSSSTFGSPGNPILANGETAPSIYDPAIQETGILFGRRGVEAALADFDARLTASMLWGRNETVQNSRVFRNGLGETLAAETGQFQSALSKTFANGGAVTVGHNWNYTGTNGFAPTELFPSTYIGNLQAQYRLPLLAGSGTEYNRIAGPLNPNFGAISGVSQGVLISRINNDITLADFENNVQNLLKDVEDGYWNLYLRYRFYNTAVSARNSALRSWQEAKAKLDVGGGDANFKPSDEAQARDRYFETRAQAETSLSDIYTAELLLRRLLGLPVNDGKIIRPADEPAAFELVPDWQSSLSQALIERVELRKQKFTIKSLKLQLKAAKSLTRPSLDFNSSYRINGFGDNLISQGTADGVTNKGLRSGYGTLTRGNQTGWNLGLTMTIPVGFRSAKAQVHNYELRLAKARAVLSTQEMEISYELAAAFQQVAEQYKVAQTNFNRGKAALLRKKLFNAEYEAGTATLDLLLRAQASLEEAERAYFSSIVQYNQAITNLEYRKGTLLQYNNIHLKEGGWMPSAYRDAMRRAWARSHALTNNRLRSSSDDFALPKNSRTVEHVVPAVDNKDDHNIEPKTLPPAPAISEEFELEFEDEGKNILRKE</sequence>
<protein>
    <recommendedName>
        <fullName evidence="7">Efflux transport system, outer membrane factor (OMF) lipoprotein</fullName>
    </recommendedName>
</protein>
<evidence type="ECO:0000256" key="3">
    <source>
        <dbReference type="ARBA" id="ARBA00022692"/>
    </source>
</evidence>
<dbReference type="AlphaFoldDB" id="A0A3B1DDL2"/>
<dbReference type="PROSITE" id="PS51257">
    <property type="entry name" value="PROKAR_LIPOPROTEIN"/>
    <property type="match status" value="1"/>
</dbReference>
<accession>A0A3B1DDL2</accession>
<evidence type="ECO:0000256" key="1">
    <source>
        <dbReference type="ARBA" id="ARBA00004442"/>
    </source>
</evidence>